<dbReference type="PANTHER" id="PTHR12308:SF51">
    <property type="entry name" value="ANOCTAMIN-8"/>
    <property type="match status" value="1"/>
</dbReference>
<dbReference type="AlphaFoldDB" id="A0AAN9TFN1"/>
<evidence type="ECO:0000256" key="8">
    <source>
        <dbReference type="RuleBase" id="RU280814"/>
    </source>
</evidence>
<feature type="transmembrane region" description="Helical" evidence="8">
    <location>
        <begin position="298"/>
        <end position="315"/>
    </location>
</feature>
<dbReference type="Pfam" id="PF16178">
    <property type="entry name" value="Anoct_dimer"/>
    <property type="match status" value="1"/>
</dbReference>
<feature type="transmembrane region" description="Helical" evidence="8">
    <location>
        <begin position="416"/>
        <end position="436"/>
    </location>
</feature>
<keyword evidence="3" id="KW-1003">Cell membrane</keyword>
<feature type="region of interest" description="Disordered" evidence="9">
    <location>
        <begin position="935"/>
        <end position="964"/>
    </location>
</feature>
<feature type="region of interest" description="Disordered" evidence="9">
    <location>
        <begin position="990"/>
        <end position="1015"/>
    </location>
</feature>
<evidence type="ECO:0000256" key="1">
    <source>
        <dbReference type="ARBA" id="ARBA00004651"/>
    </source>
</evidence>
<evidence type="ECO:0000256" key="6">
    <source>
        <dbReference type="ARBA" id="ARBA00023136"/>
    </source>
</evidence>
<keyword evidence="6 8" id="KW-0472">Membrane</keyword>
<feature type="compositionally biased region" description="Low complexity" evidence="9">
    <location>
        <begin position="943"/>
        <end position="958"/>
    </location>
</feature>
<dbReference type="PANTHER" id="PTHR12308">
    <property type="entry name" value="ANOCTAMIN"/>
    <property type="match status" value="1"/>
</dbReference>
<comment type="similarity">
    <text evidence="2 8">Belongs to the anoctamin family.</text>
</comment>
<dbReference type="Pfam" id="PF04547">
    <property type="entry name" value="Anoctamin"/>
    <property type="match status" value="1"/>
</dbReference>
<protein>
    <recommendedName>
        <fullName evidence="8">Anoctamin</fullName>
    </recommendedName>
</protein>
<feature type="transmembrane region" description="Helical" evidence="8">
    <location>
        <begin position="262"/>
        <end position="286"/>
    </location>
</feature>
<dbReference type="GO" id="GO:0005254">
    <property type="term" value="F:chloride channel activity"/>
    <property type="evidence" value="ECO:0007669"/>
    <property type="project" value="TreeGrafter"/>
</dbReference>
<comment type="subcellular location">
    <subcellularLocation>
        <location evidence="1">Cell membrane</location>
        <topology evidence="1">Multi-pass membrane protein</topology>
    </subcellularLocation>
    <subcellularLocation>
        <location evidence="8">Membrane</location>
        <topology evidence="8">Multi-pass membrane protein</topology>
    </subcellularLocation>
</comment>
<reference evidence="12 13" key="1">
    <citation type="submission" date="2024-03" db="EMBL/GenBank/DDBJ databases">
        <title>Adaptation during the transition from Ophiocordyceps entomopathogen to insect associate is accompanied by gene loss and intensified selection.</title>
        <authorList>
            <person name="Ward C.M."/>
            <person name="Onetto C.A."/>
            <person name="Borneman A.R."/>
        </authorList>
    </citation>
    <scope>NUCLEOTIDE SEQUENCE [LARGE SCALE GENOMIC DNA]</scope>
    <source>
        <strain evidence="12">AWRI1</strain>
        <tissue evidence="12">Single Adult Female</tissue>
    </source>
</reference>
<feature type="transmembrane region" description="Helical" evidence="8">
    <location>
        <begin position="582"/>
        <end position="605"/>
    </location>
</feature>
<feature type="domain" description="Anoctamin dimerisation" evidence="11">
    <location>
        <begin position="154"/>
        <end position="231"/>
    </location>
</feature>
<feature type="region of interest" description="Disordered" evidence="9">
    <location>
        <begin position="812"/>
        <end position="845"/>
    </location>
</feature>
<evidence type="ECO:0000256" key="3">
    <source>
        <dbReference type="ARBA" id="ARBA00022475"/>
    </source>
</evidence>
<keyword evidence="5 8" id="KW-1133">Transmembrane helix</keyword>
<feature type="compositionally biased region" description="Basic and acidic residues" evidence="9">
    <location>
        <begin position="990"/>
        <end position="1009"/>
    </location>
</feature>
<evidence type="ECO:0000313" key="12">
    <source>
        <dbReference type="EMBL" id="KAK7584321.1"/>
    </source>
</evidence>
<dbReference type="InterPro" id="IPR049452">
    <property type="entry name" value="Anoctamin_TM"/>
</dbReference>
<dbReference type="EMBL" id="JBBCAQ010000032">
    <property type="protein sequence ID" value="KAK7584321.1"/>
    <property type="molecule type" value="Genomic_DNA"/>
</dbReference>
<proteinExistence type="inferred from homology"/>
<sequence length="1064" mass="121098">MTDVPQNKIRLRIPSAKDTIEYGQYYFSSCSSILSHTDLREYLVICVLFLASKFIRRTIPQAEYWITNRHRWMHNIPTEGCDVVITFSIGIENATLVWLLSRLKSTGLNIRVRHNPMTNCYQCYLTAPVHILLKCAEEHHLPKRLNSEFGSGLKEFVKSEENKFEGFENEMEFFTMQERQWLILRLLESLRFRTGDESSNLKCIEGQVIIPKCLSSGIITQIYPVHDMPTLKYLRKTWVRSVFNQQPIDDIEEYFGVKIALYFAWLGHYTYALTIPAIVGFIFWLISFCHISQSVADTGFVLFSFFNVIWFSIYLEAWKRYCAELAYKWGTIDQRDELLVEPRPLFSGPLERSSVTGRLEPQYPSWKRNIFRYFVSVPIIGICISIVVGIMTVSFKLQDWWDKKIISANYFQFFTFAPKILLGIVISFLDEIYYKVARWLNDKENYRLDREYENNLIIKVATFQFVNSFISLFYIAFYLQDQERLKVQLAVLLITRQIIQNIKESALPYLIEQFRLAKLSFDLFGALSPSVGKEKREFCEPVKSKEKKRHGESSTIPQAEVESTLFKYEGTFSEHLEMFIQLGYVVLFSSAFPMAAFCAFVNNLIEIRSDAFKMCFIYQRPFGERVSNIGMWLNTMEVMGLIAVFVNCTLIGLSGQVHRMFPDMSKTQTILLIVALEHVMLLIRFLISCTIPDKPTWVATEMAKVEFARREAVNRLSSTTTTPPSSDPAETISTVANSTFSLPGLKLIDKSKQTHAAFDQTDRSSEESDCFETAEDTTGLKKLNDVIETDFSQSIDNIDRILQNIDEDQEVPFVTRRGRSRGSESSGDVTNTSISSEPSEGRPRILKTSIRSTPLSSARVMKDWAVSTDEHLDRRTNNVTNTGSWYPEANASKAAKNLEPGLGTCRSTSCIPSAQKEPVSVESAIFASASAASKPSADDKLDSAGSETSSTTEDTFTEANEKKKRLKSALIKRARSVAVFSLKLKERRAKAETKDALKAKEKTKEKSSPKSESNIVVGGELSCVPIEMLISLDDVNVKKQQTKTRNTSTSGSNASTPTNPFGRR</sequence>
<dbReference type="InterPro" id="IPR007632">
    <property type="entry name" value="Anoctamin"/>
</dbReference>
<keyword evidence="7" id="KW-0325">Glycoprotein</keyword>
<evidence type="ECO:0000259" key="11">
    <source>
        <dbReference type="Pfam" id="PF16178"/>
    </source>
</evidence>
<dbReference type="Proteomes" id="UP001367676">
    <property type="component" value="Unassembled WGS sequence"/>
</dbReference>
<dbReference type="GO" id="GO:0005886">
    <property type="term" value="C:plasma membrane"/>
    <property type="evidence" value="ECO:0007669"/>
    <property type="project" value="UniProtKB-SubCell"/>
</dbReference>
<feature type="region of interest" description="Disordered" evidence="9">
    <location>
        <begin position="1038"/>
        <end position="1064"/>
    </location>
</feature>
<keyword evidence="4 8" id="KW-0812">Transmembrane</keyword>
<evidence type="ECO:0000256" key="4">
    <source>
        <dbReference type="ARBA" id="ARBA00022692"/>
    </source>
</evidence>
<feature type="transmembrane region" description="Helical" evidence="8">
    <location>
        <begin position="456"/>
        <end position="479"/>
    </location>
</feature>
<feature type="transmembrane region" description="Helical" evidence="8">
    <location>
        <begin position="638"/>
        <end position="657"/>
    </location>
</feature>
<dbReference type="GO" id="GO:0046983">
    <property type="term" value="F:protein dimerization activity"/>
    <property type="evidence" value="ECO:0007669"/>
    <property type="project" value="InterPro"/>
</dbReference>
<accession>A0AAN9TFN1</accession>
<gene>
    <name evidence="12" type="ORF">V9T40_005284</name>
</gene>
<dbReference type="InterPro" id="IPR032394">
    <property type="entry name" value="Anoct_dimer"/>
</dbReference>
<feature type="compositionally biased region" description="Polar residues" evidence="9">
    <location>
        <begin position="1043"/>
        <end position="1064"/>
    </location>
</feature>
<evidence type="ECO:0000313" key="13">
    <source>
        <dbReference type="Proteomes" id="UP001367676"/>
    </source>
</evidence>
<evidence type="ECO:0000256" key="2">
    <source>
        <dbReference type="ARBA" id="ARBA00009671"/>
    </source>
</evidence>
<feature type="compositionally biased region" description="Polar residues" evidence="9">
    <location>
        <begin position="828"/>
        <end position="838"/>
    </location>
</feature>
<evidence type="ECO:0000259" key="10">
    <source>
        <dbReference type="Pfam" id="PF04547"/>
    </source>
</evidence>
<feature type="domain" description="Anoctamin transmembrane" evidence="10">
    <location>
        <begin position="251"/>
        <end position="704"/>
    </location>
</feature>
<keyword evidence="13" id="KW-1185">Reference proteome</keyword>
<evidence type="ECO:0000256" key="5">
    <source>
        <dbReference type="ARBA" id="ARBA00022989"/>
    </source>
</evidence>
<feature type="transmembrane region" description="Helical" evidence="8">
    <location>
        <begin position="370"/>
        <end position="395"/>
    </location>
</feature>
<comment type="caution">
    <text evidence="12">The sequence shown here is derived from an EMBL/GenBank/DDBJ whole genome shotgun (WGS) entry which is preliminary data.</text>
</comment>
<organism evidence="12 13">
    <name type="scientific">Parthenolecanium corni</name>
    <dbReference type="NCBI Taxonomy" id="536013"/>
    <lineage>
        <taxon>Eukaryota</taxon>
        <taxon>Metazoa</taxon>
        <taxon>Ecdysozoa</taxon>
        <taxon>Arthropoda</taxon>
        <taxon>Hexapoda</taxon>
        <taxon>Insecta</taxon>
        <taxon>Pterygota</taxon>
        <taxon>Neoptera</taxon>
        <taxon>Paraneoptera</taxon>
        <taxon>Hemiptera</taxon>
        <taxon>Sternorrhyncha</taxon>
        <taxon>Coccoidea</taxon>
        <taxon>Coccidae</taxon>
        <taxon>Parthenolecanium</taxon>
    </lineage>
</organism>
<name>A0AAN9TFN1_9HEMI</name>
<evidence type="ECO:0000256" key="7">
    <source>
        <dbReference type="ARBA" id="ARBA00023180"/>
    </source>
</evidence>
<evidence type="ECO:0000256" key="9">
    <source>
        <dbReference type="SAM" id="MobiDB-lite"/>
    </source>
</evidence>
<comment type="caution">
    <text evidence="8">Lacks conserved residue(s) required for the propagation of feature annotation.</text>
</comment>